<gene>
    <name evidence="2" type="ORF">CDEB00056_LOCUS23801</name>
</gene>
<reference evidence="2" key="1">
    <citation type="submission" date="2021-01" db="EMBL/GenBank/DDBJ databases">
        <authorList>
            <person name="Corre E."/>
            <person name="Pelletier E."/>
            <person name="Niang G."/>
            <person name="Scheremetjew M."/>
            <person name="Finn R."/>
            <person name="Kale V."/>
            <person name="Holt S."/>
            <person name="Cochrane G."/>
            <person name="Meng A."/>
            <person name="Brown T."/>
            <person name="Cohen L."/>
        </authorList>
    </citation>
    <scope>NUCLEOTIDE SEQUENCE</scope>
    <source>
        <strain evidence="2">MM31A-1</strain>
    </source>
</reference>
<evidence type="ECO:0000313" key="2">
    <source>
        <dbReference type="EMBL" id="CAE0478948.1"/>
    </source>
</evidence>
<dbReference type="EMBL" id="HBIO01031062">
    <property type="protein sequence ID" value="CAE0478948.1"/>
    <property type="molecule type" value="Transcribed_RNA"/>
</dbReference>
<feature type="compositionally biased region" description="Polar residues" evidence="1">
    <location>
        <begin position="127"/>
        <end position="141"/>
    </location>
</feature>
<accession>A0A7S3QIY7</accession>
<feature type="compositionally biased region" description="Low complexity" evidence="1">
    <location>
        <begin position="254"/>
        <end position="267"/>
    </location>
</feature>
<feature type="region of interest" description="Disordered" evidence="1">
    <location>
        <begin position="127"/>
        <end position="164"/>
    </location>
</feature>
<dbReference type="PANTHER" id="PTHR35512">
    <property type="entry name" value="OS11G0550900 PROTEIN"/>
    <property type="match status" value="1"/>
</dbReference>
<sequence>MQNKLVKIQNQTFPKLEDILHVHMFDVSWGETFVLVGFSMAAIGRKDLPKASRFIGHKVGRLVGLLQGARARADQFAQANELNALQNELRSGLRELDAVKGELAVAASSQGLIGRGLGSTIPRSANREATVSKVGTRNNDALGSPAMHNIGSIPPSAAVPSAQSINHSSAAPIISGKDYLEAAKMASEGNLNSNASGSSSSVSPLELAPRSQSVAAVAEEEWEKQGIGFKTRAEMGTGYWQGSSSSPGGGGGKINSNSTPSASPASNGIGGGSSLLSDLLQQNLIWDQHDRAVMEQDQALHRRVDEAKKRAKGERKGGTDGER</sequence>
<feature type="region of interest" description="Disordered" evidence="1">
    <location>
        <begin position="297"/>
        <end position="323"/>
    </location>
</feature>
<dbReference type="PANTHER" id="PTHR35512:SF1">
    <property type="entry name" value="OS11G0550900 PROTEIN"/>
    <property type="match status" value="1"/>
</dbReference>
<organism evidence="2">
    <name type="scientific">Chaetoceros debilis</name>
    <dbReference type="NCBI Taxonomy" id="122233"/>
    <lineage>
        <taxon>Eukaryota</taxon>
        <taxon>Sar</taxon>
        <taxon>Stramenopiles</taxon>
        <taxon>Ochrophyta</taxon>
        <taxon>Bacillariophyta</taxon>
        <taxon>Coscinodiscophyceae</taxon>
        <taxon>Chaetocerotophycidae</taxon>
        <taxon>Chaetocerotales</taxon>
        <taxon>Chaetocerotaceae</taxon>
        <taxon>Chaetoceros</taxon>
    </lineage>
</organism>
<name>A0A7S3QIY7_9STRA</name>
<evidence type="ECO:0000256" key="1">
    <source>
        <dbReference type="SAM" id="MobiDB-lite"/>
    </source>
</evidence>
<protein>
    <submittedName>
        <fullName evidence="2">Uncharacterized protein</fullName>
    </submittedName>
</protein>
<dbReference type="AlphaFoldDB" id="A0A7S3QIY7"/>
<proteinExistence type="predicted"/>
<feature type="region of interest" description="Disordered" evidence="1">
    <location>
        <begin position="238"/>
        <end position="270"/>
    </location>
</feature>